<dbReference type="PANTHER" id="PTHR36884">
    <property type="entry name" value="FIP1[III]-LIKE PROTEIN"/>
    <property type="match status" value="1"/>
</dbReference>
<evidence type="ECO:0000256" key="2">
    <source>
        <dbReference type="ARBA" id="ARBA00007459"/>
    </source>
</evidence>
<feature type="compositionally biased region" description="Basic and acidic residues" evidence="5">
    <location>
        <begin position="1240"/>
        <end position="1259"/>
    </location>
</feature>
<feature type="compositionally biased region" description="Basic and acidic residues" evidence="5">
    <location>
        <begin position="199"/>
        <end position="213"/>
    </location>
</feature>
<feature type="compositionally biased region" description="Basic and acidic residues" evidence="5">
    <location>
        <begin position="661"/>
        <end position="674"/>
    </location>
</feature>
<dbReference type="InterPro" id="IPR044976">
    <property type="entry name" value="FIPS5/FIPS3-like"/>
</dbReference>
<keyword evidence="3" id="KW-0507">mRNA processing</keyword>
<feature type="region of interest" description="Disordered" evidence="5">
    <location>
        <begin position="1361"/>
        <end position="1392"/>
    </location>
</feature>
<evidence type="ECO:0000256" key="5">
    <source>
        <dbReference type="SAM" id="MobiDB-lite"/>
    </source>
</evidence>
<dbReference type="Pfam" id="PF05182">
    <property type="entry name" value="Fip1"/>
    <property type="match status" value="1"/>
</dbReference>
<feature type="compositionally biased region" description="Polar residues" evidence="5">
    <location>
        <begin position="69"/>
        <end position="89"/>
    </location>
</feature>
<evidence type="ECO:0000313" key="7">
    <source>
        <dbReference type="EMBL" id="KAJ7964150.1"/>
    </source>
</evidence>
<feature type="compositionally biased region" description="Polar residues" evidence="5">
    <location>
        <begin position="646"/>
        <end position="659"/>
    </location>
</feature>
<evidence type="ECO:0000256" key="3">
    <source>
        <dbReference type="ARBA" id="ARBA00022664"/>
    </source>
</evidence>
<feature type="compositionally biased region" description="Basic and acidic residues" evidence="5">
    <location>
        <begin position="574"/>
        <end position="585"/>
    </location>
</feature>
<feature type="compositionally biased region" description="Basic and acidic residues" evidence="5">
    <location>
        <begin position="825"/>
        <end position="856"/>
    </location>
</feature>
<feature type="compositionally biased region" description="Basic and acidic residues" evidence="5">
    <location>
        <begin position="877"/>
        <end position="998"/>
    </location>
</feature>
<feature type="region of interest" description="Disordered" evidence="5">
    <location>
        <begin position="617"/>
        <end position="727"/>
    </location>
</feature>
<feature type="region of interest" description="Disordered" evidence="5">
    <location>
        <begin position="485"/>
        <end position="539"/>
    </location>
</feature>
<feature type="region of interest" description="Disordered" evidence="5">
    <location>
        <begin position="749"/>
        <end position="1260"/>
    </location>
</feature>
<evidence type="ECO:0000313" key="8">
    <source>
        <dbReference type="Proteomes" id="UP001163823"/>
    </source>
</evidence>
<feature type="region of interest" description="Disordered" evidence="5">
    <location>
        <begin position="266"/>
        <end position="298"/>
    </location>
</feature>
<gene>
    <name evidence="7" type="ORF">O6P43_014012</name>
</gene>
<protein>
    <submittedName>
        <fullName evidence="7">FIP1</fullName>
    </submittedName>
</protein>
<dbReference type="InterPro" id="IPR007854">
    <property type="entry name" value="Fip1_dom"/>
</dbReference>
<evidence type="ECO:0000259" key="6">
    <source>
        <dbReference type="Pfam" id="PF05182"/>
    </source>
</evidence>
<dbReference type="GO" id="GO:0003723">
    <property type="term" value="F:RNA binding"/>
    <property type="evidence" value="ECO:0007669"/>
    <property type="project" value="TreeGrafter"/>
</dbReference>
<comment type="caution">
    <text evidence="7">The sequence shown here is derived from an EMBL/GenBank/DDBJ whole genome shotgun (WGS) entry which is preliminary data.</text>
</comment>
<dbReference type="KEGG" id="qsa:O6P43_014012"/>
<keyword evidence="8" id="KW-1185">Reference proteome</keyword>
<feature type="region of interest" description="Disordered" evidence="5">
    <location>
        <begin position="1276"/>
        <end position="1296"/>
    </location>
</feature>
<comment type="similarity">
    <text evidence="2">Belongs to the FIP1 family.</text>
</comment>
<feature type="region of interest" description="Disordered" evidence="5">
    <location>
        <begin position="1"/>
        <end position="36"/>
    </location>
</feature>
<feature type="region of interest" description="Disordered" evidence="5">
    <location>
        <begin position="177"/>
        <end position="221"/>
    </location>
</feature>
<comment type="subcellular location">
    <subcellularLocation>
        <location evidence="1">Nucleus</location>
    </subcellularLocation>
</comment>
<evidence type="ECO:0000256" key="1">
    <source>
        <dbReference type="ARBA" id="ARBA00004123"/>
    </source>
</evidence>
<dbReference type="PANTHER" id="PTHR36884:SF1">
    <property type="entry name" value="FIP1[V]-LIKE PROTEIN"/>
    <property type="match status" value="1"/>
</dbReference>
<dbReference type="GO" id="GO:0006397">
    <property type="term" value="P:mRNA processing"/>
    <property type="evidence" value="ECO:0007669"/>
    <property type="project" value="UniProtKB-KW"/>
</dbReference>
<name>A0AAD7LW40_QUISA</name>
<dbReference type="EMBL" id="JARAOO010000006">
    <property type="protein sequence ID" value="KAJ7964150.1"/>
    <property type="molecule type" value="Genomic_DNA"/>
</dbReference>
<accession>A0AAD7LW40</accession>
<feature type="compositionally biased region" description="Polar residues" evidence="5">
    <location>
        <begin position="784"/>
        <end position="797"/>
    </location>
</feature>
<feature type="compositionally biased region" description="Basic and acidic residues" evidence="5">
    <location>
        <begin position="92"/>
        <end position="117"/>
    </location>
</feature>
<feature type="region of interest" description="Disordered" evidence="5">
    <location>
        <begin position="69"/>
        <end position="117"/>
    </location>
</feature>
<proteinExistence type="inferred from homology"/>
<feature type="compositionally biased region" description="Basic and acidic residues" evidence="5">
    <location>
        <begin position="1012"/>
        <end position="1142"/>
    </location>
</feature>
<feature type="compositionally biased region" description="Basic and acidic residues" evidence="5">
    <location>
        <begin position="1149"/>
        <end position="1184"/>
    </location>
</feature>
<dbReference type="Proteomes" id="UP001163823">
    <property type="component" value="Chromosome 6"/>
</dbReference>
<evidence type="ECO:0000256" key="4">
    <source>
        <dbReference type="ARBA" id="ARBA00023242"/>
    </source>
</evidence>
<feature type="compositionally biased region" description="Basic and acidic residues" evidence="5">
    <location>
        <begin position="749"/>
        <end position="760"/>
    </location>
</feature>
<dbReference type="GO" id="GO:0016607">
    <property type="term" value="C:nuclear speck"/>
    <property type="evidence" value="ECO:0007669"/>
    <property type="project" value="TreeGrafter"/>
</dbReference>
<feature type="domain" description="Pre-mRNA polyadenylation factor Fip1" evidence="6">
    <location>
        <begin position="406"/>
        <end position="448"/>
    </location>
</feature>
<organism evidence="7 8">
    <name type="scientific">Quillaja saponaria</name>
    <name type="common">Soap bark tree</name>
    <dbReference type="NCBI Taxonomy" id="32244"/>
    <lineage>
        <taxon>Eukaryota</taxon>
        <taxon>Viridiplantae</taxon>
        <taxon>Streptophyta</taxon>
        <taxon>Embryophyta</taxon>
        <taxon>Tracheophyta</taxon>
        <taxon>Spermatophyta</taxon>
        <taxon>Magnoliopsida</taxon>
        <taxon>eudicotyledons</taxon>
        <taxon>Gunneridae</taxon>
        <taxon>Pentapetalae</taxon>
        <taxon>rosids</taxon>
        <taxon>fabids</taxon>
        <taxon>Fabales</taxon>
        <taxon>Quillajaceae</taxon>
        <taxon>Quillaja</taxon>
    </lineage>
</organism>
<sequence length="1392" mass="156970">MEDDDEFGDLYTDVLRPFASSSSSVPQPQQSSLRSPIDLNLQTVDDEILYGVPYSNSDVPRQSINHTVASSYSEPIQDPTSAGPANSGLNLIERDERDERLVDRKENSTEEVKGFDGGDVELHTRALEDVKHGSESAIGVNRKEVGIEDSDLMDKDVKFDIEEDGTGIEDMDLERIIPGLSNGGGDGGLSIHGLSTNLEDSRRDNESGDRGEGDDWDSDSEDDLQIVLNDNNHGHMIMEKGGMVGDDGDEDEDGDPLVIVGDGDQAQAAEEQEWGEDTAQAADGERKEMGETGKPSGGMAAAPKIGYSNHVYHPFHSQFKYVRPGAVPMPGATTTSPGGPSGQVRPLVNMGHMAGRGRGDWRPTGIKNTPPMQKGFHSGPWPNSTGGRGFGGGLEFTLPSHKSIFDVDIDSFEEKPWKFPGVDTTDFFNFGFNEESWKDYCTQLEQLRLESTMQSKIRVYESGRTEQDYDPDLPPELAAATGIHDVPAENSNPGKSDVGESDLTKGSTCVRPPLPTGRAIQVEGGYGERLPSIDTRPPRMRDSDAIIEIVLQDSADDDSATGAGVQDQPTSGPPREDSREGHVVEQDIAQVESECFGNFPLPYKGRKREVVAKRMPFMNPVPNNIPEGDGPLSFPEEETIHYPGSRVQTPVYSGGNFDSTYEERKKQESTRDLSPRVTPSGDIKKVNSQNEDSVESVEGKQGAPLSSPATISDARESSMEPNDAEFDETVIADGSSGMEKADRNLNIVNKKDVKDGEVKRQKLTSCVEQPLLQELDGGKDSRAAISSDNSKARSGSSRDYHKHRDGFDEEVVQDARTARLSTIRRHPDENDHGFRRQDHDGREERERSRMVMKGRDISYPYRDLDPSSGHQLYTKADGFDRQRDKDNPDVGWLRKDDDSSRRIRTDEIRKRERGDEIGSSHRGKVRENERSDKDDIVPSRKHLDNGTYRVHYDRDVGSRNRERDDGLKSRYETVDDYHSKRRKEEEYLRRDHIEKEETFYGYRESTTRRRRERGEVLDQRKRGNQQRIRDNLDDHYAARHKDEGWSQREMGDRPRDREEWHRLKQSHEENPSKRERDEGRGALRSGRGAEEKLWVGRARTKDGHKISDKEYQYKDTMRHSETKKDRIEDGSLHHKVRDDPHVRGNQVSGEERRSRQEKSITRSVRDERNHKDNTRKNKETDVSDHNGLALLKRHQENEGGHMNDMGSKGSIDQVRGEHEIPGHRLSRKHREDVSSDDEQQDSRRGRSKLERWTSHKDMDYSIDSKLSSSLKFKEMDKDNNVGSSEAGKALDQSAQTVEAVDNQQLMSVEGEDAFDIESNDADTKQSGDRYIDTVEKLKKRSERFKLPMPSEKEAVTINKMESEALPTAKTENPAETVVKQERPPRKRRWISK</sequence>
<feature type="compositionally biased region" description="Low complexity" evidence="5">
    <location>
        <begin position="20"/>
        <end position="36"/>
    </location>
</feature>
<keyword evidence="4" id="KW-0539">Nucleus</keyword>
<feature type="region of interest" description="Disordered" evidence="5">
    <location>
        <begin position="554"/>
        <end position="585"/>
    </location>
</feature>
<reference evidence="7" key="1">
    <citation type="journal article" date="2023" name="Science">
        <title>Elucidation of the pathway for biosynthesis of saponin adjuvants from the soapbark tree.</title>
        <authorList>
            <person name="Reed J."/>
            <person name="Orme A."/>
            <person name="El-Demerdash A."/>
            <person name="Owen C."/>
            <person name="Martin L.B.B."/>
            <person name="Misra R.C."/>
            <person name="Kikuchi S."/>
            <person name="Rejzek M."/>
            <person name="Martin A.C."/>
            <person name="Harkess A."/>
            <person name="Leebens-Mack J."/>
            <person name="Louveau T."/>
            <person name="Stephenson M.J."/>
            <person name="Osbourn A."/>
        </authorList>
    </citation>
    <scope>NUCLEOTIDE SEQUENCE</scope>
    <source>
        <strain evidence="7">S10</strain>
    </source>
</reference>
<feature type="compositionally biased region" description="Gly residues" evidence="5">
    <location>
        <begin position="181"/>
        <end position="190"/>
    </location>
</feature>